<dbReference type="InterPro" id="IPR014322">
    <property type="entry name" value="RNA_pol_sigma-B/F/G"/>
</dbReference>
<keyword evidence="1" id="KW-0805">Transcription regulation</keyword>
<dbReference type="Gene3D" id="1.20.120.1810">
    <property type="match status" value="1"/>
</dbReference>
<feature type="compositionally biased region" description="Polar residues" evidence="5">
    <location>
        <begin position="1"/>
        <end position="11"/>
    </location>
</feature>
<evidence type="ECO:0000256" key="5">
    <source>
        <dbReference type="SAM" id="MobiDB-lite"/>
    </source>
</evidence>
<dbReference type="RefSeq" id="WP_211469431.1">
    <property type="nucleotide sequence ID" value="NZ_JAGSXH010000069.1"/>
</dbReference>
<dbReference type="InterPro" id="IPR013324">
    <property type="entry name" value="RNA_pol_sigma_r3/r4-like"/>
</dbReference>
<name>A0A8J7WMG4_9ACTN</name>
<feature type="domain" description="RNA polymerase sigma-70 region 3" evidence="6">
    <location>
        <begin position="151"/>
        <end position="211"/>
    </location>
</feature>
<dbReference type="NCBIfam" id="TIGR02937">
    <property type="entry name" value="sigma70-ECF"/>
    <property type="match status" value="1"/>
</dbReference>
<dbReference type="Gene3D" id="1.10.10.10">
    <property type="entry name" value="Winged helix-like DNA-binding domain superfamily/Winged helix DNA-binding domain"/>
    <property type="match status" value="2"/>
</dbReference>
<dbReference type="PANTHER" id="PTHR30385:SF4">
    <property type="entry name" value="RNA POLYMERASE SIGMA-E FACTOR"/>
    <property type="match status" value="1"/>
</dbReference>
<dbReference type="SUPFAM" id="SSF88659">
    <property type="entry name" value="Sigma3 and sigma4 domains of RNA polymerase sigma factors"/>
    <property type="match status" value="2"/>
</dbReference>
<evidence type="ECO:0000259" key="8">
    <source>
        <dbReference type="Pfam" id="PF04545"/>
    </source>
</evidence>
<comment type="caution">
    <text evidence="9">The sequence shown here is derived from an EMBL/GenBank/DDBJ whole genome shotgun (WGS) entry which is preliminary data.</text>
</comment>
<feature type="region of interest" description="Disordered" evidence="5">
    <location>
        <begin position="1"/>
        <end position="43"/>
    </location>
</feature>
<proteinExistence type="predicted"/>
<keyword evidence="4" id="KW-0804">Transcription</keyword>
<dbReference type="AlphaFoldDB" id="A0A8J7WMG4"/>
<evidence type="ECO:0000313" key="10">
    <source>
        <dbReference type="Proteomes" id="UP000677913"/>
    </source>
</evidence>
<dbReference type="InterPro" id="IPR036388">
    <property type="entry name" value="WH-like_DNA-bd_sf"/>
</dbReference>
<evidence type="ECO:0000256" key="1">
    <source>
        <dbReference type="ARBA" id="ARBA00023015"/>
    </source>
</evidence>
<dbReference type="GO" id="GO:0006352">
    <property type="term" value="P:DNA-templated transcription initiation"/>
    <property type="evidence" value="ECO:0007669"/>
    <property type="project" value="InterPro"/>
</dbReference>
<evidence type="ECO:0000259" key="7">
    <source>
        <dbReference type="Pfam" id="PF04542"/>
    </source>
</evidence>
<dbReference type="SUPFAM" id="SSF88946">
    <property type="entry name" value="Sigma2 domain of RNA polymerase sigma factors"/>
    <property type="match status" value="1"/>
</dbReference>
<evidence type="ECO:0000259" key="6">
    <source>
        <dbReference type="Pfam" id="PF04539"/>
    </source>
</evidence>
<dbReference type="GO" id="GO:0003677">
    <property type="term" value="F:DNA binding"/>
    <property type="evidence" value="ECO:0007669"/>
    <property type="project" value="UniProtKB-KW"/>
</dbReference>
<protein>
    <submittedName>
        <fullName evidence="9">SigB/SigF/SigG family RNA polymerase sigma factor</fullName>
    </submittedName>
</protein>
<dbReference type="InterPro" id="IPR007624">
    <property type="entry name" value="RNA_pol_sigma70_r3"/>
</dbReference>
<dbReference type="NCBIfam" id="TIGR02980">
    <property type="entry name" value="SigBFG"/>
    <property type="match status" value="1"/>
</dbReference>
<feature type="domain" description="RNA polymerase sigma-70 region 2" evidence="7">
    <location>
        <begin position="72"/>
        <end position="140"/>
    </location>
</feature>
<organism evidence="9 10">
    <name type="scientific">Actinocrinis puniceicyclus</name>
    <dbReference type="NCBI Taxonomy" id="977794"/>
    <lineage>
        <taxon>Bacteria</taxon>
        <taxon>Bacillati</taxon>
        <taxon>Actinomycetota</taxon>
        <taxon>Actinomycetes</taxon>
        <taxon>Catenulisporales</taxon>
        <taxon>Actinospicaceae</taxon>
        <taxon>Actinocrinis</taxon>
    </lineage>
</organism>
<gene>
    <name evidence="9" type="ORF">KGA66_18585</name>
</gene>
<dbReference type="PRINTS" id="PR00046">
    <property type="entry name" value="SIGMA70FCT"/>
</dbReference>
<evidence type="ECO:0000256" key="4">
    <source>
        <dbReference type="ARBA" id="ARBA00023163"/>
    </source>
</evidence>
<sequence>MSGAETVQAQQEEPRDEAVEQVGIDSPDAAMQAAAPVSPHAERRAETMRIFQRMRKLPPGDPERERLRAEVIEDHMAYARRIASRYGGHGEVVEDFVQVAYLGLVKAVDNFDPEHGTGFLGYATPMIMGEIKRYFRDATWDVHVPRRMQELSSALRKATEALTQELGRSPSIAELADRVKATPEEVVEAMDAASAYTTASLDRPVRVDSSEGASLAEFVGGEDPRFDAVVNREVLKPLLAKLGERDKRILMMRFFRNMTQSQIGEELNVSQMQVSRLLTRILDELRAGFE</sequence>
<dbReference type="InterPro" id="IPR007627">
    <property type="entry name" value="RNA_pol_sigma70_r2"/>
</dbReference>
<dbReference type="Pfam" id="PF04539">
    <property type="entry name" value="Sigma70_r3"/>
    <property type="match status" value="1"/>
</dbReference>
<dbReference type="Pfam" id="PF04545">
    <property type="entry name" value="Sigma70_r4"/>
    <property type="match status" value="1"/>
</dbReference>
<dbReference type="Proteomes" id="UP000677913">
    <property type="component" value="Unassembled WGS sequence"/>
</dbReference>
<reference evidence="9" key="1">
    <citation type="submission" date="2021-04" db="EMBL/GenBank/DDBJ databases">
        <title>Genome based classification of Actinospica acidithermotolerans sp. nov., an actinobacterium isolated from an Indonesian hot spring.</title>
        <authorList>
            <person name="Kusuma A.B."/>
            <person name="Putra K.E."/>
            <person name="Nafisah S."/>
            <person name="Loh J."/>
            <person name="Nouioui I."/>
            <person name="Goodfellow M."/>
        </authorList>
    </citation>
    <scope>NUCLEOTIDE SEQUENCE</scope>
    <source>
        <strain evidence="9">DSM 45618</strain>
    </source>
</reference>
<dbReference type="Pfam" id="PF04542">
    <property type="entry name" value="Sigma70_r2"/>
    <property type="match status" value="1"/>
</dbReference>
<dbReference type="EMBL" id="JAGSXH010000069">
    <property type="protein sequence ID" value="MBS2965071.1"/>
    <property type="molecule type" value="Genomic_DNA"/>
</dbReference>
<evidence type="ECO:0000256" key="3">
    <source>
        <dbReference type="ARBA" id="ARBA00023125"/>
    </source>
</evidence>
<keyword evidence="3" id="KW-0238">DNA-binding</keyword>
<dbReference type="InterPro" id="IPR007630">
    <property type="entry name" value="RNA_pol_sigma70_r4"/>
</dbReference>
<dbReference type="InterPro" id="IPR000943">
    <property type="entry name" value="RNA_pol_sigma70"/>
</dbReference>
<dbReference type="CDD" id="cd06171">
    <property type="entry name" value="Sigma70_r4"/>
    <property type="match status" value="1"/>
</dbReference>
<dbReference type="InterPro" id="IPR014284">
    <property type="entry name" value="RNA_pol_sigma-70_dom"/>
</dbReference>
<keyword evidence="2" id="KW-0731">Sigma factor</keyword>
<dbReference type="InterPro" id="IPR013325">
    <property type="entry name" value="RNA_pol_sigma_r2"/>
</dbReference>
<feature type="domain" description="RNA polymerase sigma-70 region 4" evidence="8">
    <location>
        <begin position="238"/>
        <end position="287"/>
    </location>
</feature>
<accession>A0A8J7WMG4</accession>
<keyword evidence="10" id="KW-1185">Reference proteome</keyword>
<evidence type="ECO:0000256" key="2">
    <source>
        <dbReference type="ARBA" id="ARBA00023082"/>
    </source>
</evidence>
<dbReference type="PANTHER" id="PTHR30385">
    <property type="entry name" value="SIGMA FACTOR F FLAGELLAR"/>
    <property type="match status" value="1"/>
</dbReference>
<evidence type="ECO:0000313" key="9">
    <source>
        <dbReference type="EMBL" id="MBS2965071.1"/>
    </source>
</evidence>
<dbReference type="GO" id="GO:0016987">
    <property type="term" value="F:sigma factor activity"/>
    <property type="evidence" value="ECO:0007669"/>
    <property type="project" value="UniProtKB-KW"/>
</dbReference>